<comment type="caution">
    <text evidence="1">The sequence shown here is derived from an EMBL/GenBank/DDBJ whole genome shotgun (WGS) entry which is preliminary data.</text>
</comment>
<gene>
    <name evidence="1" type="ORF">Apa02nite_066100</name>
</gene>
<protein>
    <recommendedName>
        <fullName evidence="3">Immunity protein 51 of polymorphic toxin system</fullName>
    </recommendedName>
</protein>
<dbReference type="Pfam" id="PF15595">
    <property type="entry name" value="Imm51"/>
    <property type="match status" value="1"/>
</dbReference>
<dbReference type="InterPro" id="IPR028956">
    <property type="entry name" value="Imm51"/>
</dbReference>
<dbReference type="EMBL" id="BOMS01000106">
    <property type="protein sequence ID" value="GIE70502.1"/>
    <property type="molecule type" value="Genomic_DNA"/>
</dbReference>
<proteinExistence type="predicted"/>
<organism evidence="1 2">
    <name type="scientific">Actinoplanes palleronii</name>
    <dbReference type="NCBI Taxonomy" id="113570"/>
    <lineage>
        <taxon>Bacteria</taxon>
        <taxon>Bacillati</taxon>
        <taxon>Actinomycetota</taxon>
        <taxon>Actinomycetes</taxon>
        <taxon>Micromonosporales</taxon>
        <taxon>Micromonosporaceae</taxon>
        <taxon>Actinoplanes</taxon>
    </lineage>
</organism>
<evidence type="ECO:0000313" key="1">
    <source>
        <dbReference type="EMBL" id="GIE70502.1"/>
    </source>
</evidence>
<dbReference type="RefSeq" id="WP_203828520.1">
    <property type="nucleotide sequence ID" value="NZ_BAAATY010000034.1"/>
</dbReference>
<dbReference type="Proteomes" id="UP000624709">
    <property type="component" value="Unassembled WGS sequence"/>
</dbReference>
<reference evidence="1 2" key="1">
    <citation type="submission" date="2021-01" db="EMBL/GenBank/DDBJ databases">
        <title>Whole genome shotgun sequence of Actinoplanes palleronii NBRC 14916.</title>
        <authorList>
            <person name="Komaki H."/>
            <person name="Tamura T."/>
        </authorList>
    </citation>
    <scope>NUCLEOTIDE SEQUENCE [LARGE SCALE GENOMIC DNA]</scope>
    <source>
        <strain evidence="1 2">NBRC 14916</strain>
    </source>
</reference>
<sequence length="113" mass="12633">MTDDPSLSPFHVFTREDGQQELVLFDGDMEDVEDVFDELDAESNGHGWESFAQWLIRAEMPGLTDTIWFSSEGGTFVAGSSDSAALRRLAERLHAAFHDRALLSRLLTEADLD</sequence>
<keyword evidence="2" id="KW-1185">Reference proteome</keyword>
<accession>A0ABQ4BIK3</accession>
<evidence type="ECO:0008006" key="3">
    <source>
        <dbReference type="Google" id="ProtNLM"/>
    </source>
</evidence>
<evidence type="ECO:0000313" key="2">
    <source>
        <dbReference type="Proteomes" id="UP000624709"/>
    </source>
</evidence>
<name>A0ABQ4BIK3_9ACTN</name>